<evidence type="ECO:0000313" key="2">
    <source>
        <dbReference type="EMBL" id="KAF7328503.1"/>
    </source>
</evidence>
<evidence type="ECO:0000313" key="3">
    <source>
        <dbReference type="Proteomes" id="UP000620124"/>
    </source>
</evidence>
<dbReference type="AlphaFoldDB" id="A0A8H6WTV0"/>
<keyword evidence="2" id="KW-0378">Hydrolase</keyword>
<dbReference type="PANTHER" id="PTHR38792:SF3">
    <property type="entry name" value="BNR_ASP-BOX REPEAT DOMAIN PROTEIN (AFU_ORTHOLOGUE AFUA_7G06430)-RELATED"/>
    <property type="match status" value="1"/>
</dbReference>
<feature type="signal peptide" evidence="1">
    <location>
        <begin position="1"/>
        <end position="22"/>
    </location>
</feature>
<dbReference type="Gene3D" id="2.120.10.10">
    <property type="match status" value="1"/>
</dbReference>
<keyword evidence="3" id="KW-1185">Reference proteome</keyword>
<accession>A0A8H6WTV0</accession>
<dbReference type="PANTHER" id="PTHR38792">
    <property type="entry name" value="BNR/ASP-BOX REPEAT DOMAIN PROTEIN (AFU_ORTHOLOGUE AFUA_7G06430)-RELATED"/>
    <property type="match status" value="1"/>
</dbReference>
<keyword evidence="1" id="KW-0732">Signal</keyword>
<gene>
    <name evidence="2" type="ORF">MVEN_02537300</name>
</gene>
<dbReference type="SUPFAM" id="SSF50939">
    <property type="entry name" value="Sialidases"/>
    <property type="match status" value="1"/>
</dbReference>
<dbReference type="OrthoDB" id="2130735at2759"/>
<dbReference type="Proteomes" id="UP000620124">
    <property type="component" value="Unassembled WGS sequence"/>
</dbReference>
<evidence type="ECO:0000256" key="1">
    <source>
        <dbReference type="SAM" id="SignalP"/>
    </source>
</evidence>
<dbReference type="InterPro" id="IPR036278">
    <property type="entry name" value="Sialidase_sf"/>
</dbReference>
<feature type="chain" id="PRO_5034442286" evidence="1">
    <location>
        <begin position="23"/>
        <end position="176"/>
    </location>
</feature>
<sequence>MHRVLASLALLASSTFLVSAWAQPNHPPNPPPAPFFENVTIWAPPASWSRHSGSYGRSVLLNKDGEQGIPTILATAAYSPPDGAYFQIFQSTDYGQSWTMISKAHFDGNSSLSGGIILQPFLYELSEAYGKYPAGTVMLAGNRIPGDSSSTNIQMYASMDKGYASAISANPSTCHR</sequence>
<protein>
    <submittedName>
        <fullName evidence="2">Glycoside hydrolase family 93 protein</fullName>
    </submittedName>
</protein>
<comment type="caution">
    <text evidence="2">The sequence shown here is derived from an EMBL/GenBank/DDBJ whole genome shotgun (WGS) entry which is preliminary data.</text>
</comment>
<reference evidence="2" key="1">
    <citation type="submission" date="2020-05" db="EMBL/GenBank/DDBJ databases">
        <title>Mycena genomes resolve the evolution of fungal bioluminescence.</title>
        <authorList>
            <person name="Tsai I.J."/>
        </authorList>
    </citation>
    <scope>NUCLEOTIDE SEQUENCE</scope>
    <source>
        <strain evidence="2">CCC161011</strain>
    </source>
</reference>
<name>A0A8H6WTV0_9AGAR</name>
<dbReference type="GO" id="GO:0016787">
    <property type="term" value="F:hydrolase activity"/>
    <property type="evidence" value="ECO:0007669"/>
    <property type="project" value="UniProtKB-KW"/>
</dbReference>
<proteinExistence type="predicted"/>
<dbReference type="EMBL" id="JACAZI010000035">
    <property type="protein sequence ID" value="KAF7328503.1"/>
    <property type="molecule type" value="Genomic_DNA"/>
</dbReference>
<organism evidence="2 3">
    <name type="scientific">Mycena venus</name>
    <dbReference type="NCBI Taxonomy" id="2733690"/>
    <lineage>
        <taxon>Eukaryota</taxon>
        <taxon>Fungi</taxon>
        <taxon>Dikarya</taxon>
        <taxon>Basidiomycota</taxon>
        <taxon>Agaricomycotina</taxon>
        <taxon>Agaricomycetes</taxon>
        <taxon>Agaricomycetidae</taxon>
        <taxon>Agaricales</taxon>
        <taxon>Marasmiineae</taxon>
        <taxon>Mycenaceae</taxon>
        <taxon>Mycena</taxon>
    </lineage>
</organism>